<dbReference type="SUPFAM" id="SSF54001">
    <property type="entry name" value="Cysteine proteinases"/>
    <property type="match status" value="1"/>
</dbReference>
<dbReference type="GO" id="GO:0006508">
    <property type="term" value="P:proteolysis"/>
    <property type="evidence" value="ECO:0007669"/>
    <property type="project" value="UniProtKB-KW"/>
</dbReference>
<evidence type="ECO:0000313" key="11">
    <source>
        <dbReference type="Proteomes" id="UP000777482"/>
    </source>
</evidence>
<accession>A0A9P6W8E9</accession>
<dbReference type="AlphaFoldDB" id="A0A9P6W8E9"/>
<dbReference type="EC" id="3.4.19.12" evidence="3"/>
<evidence type="ECO:0000256" key="6">
    <source>
        <dbReference type="ARBA" id="ARBA00022801"/>
    </source>
</evidence>
<dbReference type="Pfam" id="PF00443">
    <property type="entry name" value="UCH"/>
    <property type="match status" value="1"/>
</dbReference>
<protein>
    <recommendedName>
        <fullName evidence="3">ubiquitinyl hydrolase 1</fullName>
        <ecNumber evidence="3">3.4.19.12</ecNumber>
    </recommendedName>
</protein>
<evidence type="ECO:0000256" key="5">
    <source>
        <dbReference type="ARBA" id="ARBA00022786"/>
    </source>
</evidence>
<comment type="catalytic activity">
    <reaction evidence="1">
        <text>Thiol-dependent hydrolysis of ester, thioester, amide, peptide and isopeptide bonds formed by the C-terminal Gly of ubiquitin (a 76-residue protein attached to proteins as an intracellular targeting signal).</text>
        <dbReference type="EC" id="3.4.19.12"/>
    </reaction>
</comment>
<dbReference type="PANTHER" id="PTHR21646">
    <property type="entry name" value="UBIQUITIN CARBOXYL-TERMINAL HYDROLASE"/>
    <property type="match status" value="1"/>
</dbReference>
<sequence length="381" mass="42136">MRLSAPGPGESLPAPWSCAYEAPAPAPFGRSTTRSLASGSLHGKRATHNRDSVSGLVNTGNSCYLASIVQVLLATPPLEKFFLDDDYLREINTANRLGSGGELAETFAELCKVAASGEFRSLSPAYLQEALARWAPQYSDETQQDAHECLLSLLDGLHEDLNLILRPPPPIETSPARETALQQLPEVVAADMVWKEYRDRQDSVIAKSATAWSACDAILNARRRVPTDLQDCIADYLQEEILRDDNAWRCPTCKSPQVASKRVSIARLPQFLVIHLERFAYNARKITTPISFPLSGLELGGLLPPMALAYPSPYELHVPHEPGTSYEFAEGLSEEERWIEIDDETVTPLETADGLDDALLRAEETAYLLFYRISDLLPLRD</sequence>
<evidence type="ECO:0000313" key="10">
    <source>
        <dbReference type="EMBL" id="KAG0667185.1"/>
    </source>
</evidence>
<reference evidence="10 11" key="1">
    <citation type="submission" date="2020-11" db="EMBL/GenBank/DDBJ databases">
        <title>Kefir isolates.</title>
        <authorList>
            <person name="Marcisauskas S."/>
            <person name="Kim Y."/>
            <person name="Blasche S."/>
        </authorList>
    </citation>
    <scope>NUCLEOTIDE SEQUENCE [LARGE SCALE GENOMIC DNA]</scope>
    <source>
        <strain evidence="10 11">KR</strain>
    </source>
</reference>
<keyword evidence="4 10" id="KW-0645">Protease</keyword>
<dbReference type="CDD" id="cd02257">
    <property type="entry name" value="Peptidase_C19"/>
    <property type="match status" value="1"/>
</dbReference>
<name>A0A9P6W8E9_RHOMI</name>
<evidence type="ECO:0000256" key="7">
    <source>
        <dbReference type="ARBA" id="ARBA00022807"/>
    </source>
</evidence>
<dbReference type="PROSITE" id="PS50235">
    <property type="entry name" value="USP_3"/>
    <property type="match status" value="1"/>
</dbReference>
<feature type="region of interest" description="Disordered" evidence="8">
    <location>
        <begin position="31"/>
        <end position="53"/>
    </location>
</feature>
<evidence type="ECO:0000259" key="9">
    <source>
        <dbReference type="PROSITE" id="PS50235"/>
    </source>
</evidence>
<dbReference type="EMBL" id="PUHQ01000002">
    <property type="protein sequence ID" value="KAG0667185.1"/>
    <property type="molecule type" value="Genomic_DNA"/>
</dbReference>
<keyword evidence="6" id="KW-0378">Hydrolase</keyword>
<dbReference type="InterPro" id="IPR018200">
    <property type="entry name" value="USP_CS"/>
</dbReference>
<dbReference type="PANTHER" id="PTHR21646:SF95">
    <property type="entry name" value="UBIQUITIN CARBOXYL-TERMINAL HYDROLASE 4-RELATED"/>
    <property type="match status" value="1"/>
</dbReference>
<organism evidence="10 11">
    <name type="scientific">Rhodotorula mucilaginosa</name>
    <name type="common">Yeast</name>
    <name type="synonym">Rhodotorula rubra</name>
    <dbReference type="NCBI Taxonomy" id="5537"/>
    <lineage>
        <taxon>Eukaryota</taxon>
        <taxon>Fungi</taxon>
        <taxon>Dikarya</taxon>
        <taxon>Basidiomycota</taxon>
        <taxon>Pucciniomycotina</taxon>
        <taxon>Microbotryomycetes</taxon>
        <taxon>Sporidiobolales</taxon>
        <taxon>Sporidiobolaceae</taxon>
        <taxon>Rhodotorula</taxon>
    </lineage>
</organism>
<keyword evidence="5" id="KW-0833">Ubl conjugation pathway</keyword>
<evidence type="ECO:0000256" key="2">
    <source>
        <dbReference type="ARBA" id="ARBA00009085"/>
    </source>
</evidence>
<feature type="domain" description="USP" evidence="9">
    <location>
        <begin position="54"/>
        <end position="374"/>
    </location>
</feature>
<dbReference type="Gene3D" id="3.90.70.10">
    <property type="entry name" value="Cysteine proteinases"/>
    <property type="match status" value="2"/>
</dbReference>
<dbReference type="InterPro" id="IPR050185">
    <property type="entry name" value="Ub_carboxyl-term_hydrolase"/>
</dbReference>
<evidence type="ECO:0000256" key="8">
    <source>
        <dbReference type="SAM" id="MobiDB-lite"/>
    </source>
</evidence>
<dbReference type="PROSITE" id="PS00972">
    <property type="entry name" value="USP_1"/>
    <property type="match status" value="1"/>
</dbReference>
<keyword evidence="11" id="KW-1185">Reference proteome</keyword>
<evidence type="ECO:0000256" key="4">
    <source>
        <dbReference type="ARBA" id="ARBA00022670"/>
    </source>
</evidence>
<keyword evidence="7" id="KW-0788">Thiol protease</keyword>
<dbReference type="GO" id="GO:0004843">
    <property type="term" value="F:cysteine-type deubiquitinase activity"/>
    <property type="evidence" value="ECO:0007669"/>
    <property type="project" value="UniProtKB-EC"/>
</dbReference>
<proteinExistence type="inferred from homology"/>
<evidence type="ECO:0000256" key="1">
    <source>
        <dbReference type="ARBA" id="ARBA00000707"/>
    </source>
</evidence>
<dbReference type="InterPro" id="IPR028889">
    <property type="entry name" value="USP"/>
</dbReference>
<comment type="caution">
    <text evidence="10">The sequence shown here is derived from an EMBL/GenBank/DDBJ whole genome shotgun (WGS) entry which is preliminary data.</text>
</comment>
<dbReference type="Proteomes" id="UP000777482">
    <property type="component" value="Unassembled WGS sequence"/>
</dbReference>
<dbReference type="InterPro" id="IPR001394">
    <property type="entry name" value="Peptidase_C19_UCH"/>
</dbReference>
<evidence type="ECO:0000256" key="3">
    <source>
        <dbReference type="ARBA" id="ARBA00012759"/>
    </source>
</evidence>
<dbReference type="GO" id="GO:0016579">
    <property type="term" value="P:protein deubiquitination"/>
    <property type="evidence" value="ECO:0007669"/>
    <property type="project" value="InterPro"/>
</dbReference>
<dbReference type="InterPro" id="IPR038765">
    <property type="entry name" value="Papain-like_cys_pep_sf"/>
</dbReference>
<comment type="similarity">
    <text evidence="2">Belongs to the peptidase C19 family.</text>
</comment>
<gene>
    <name evidence="10" type="primary">DOA4_1</name>
    <name evidence="10" type="ORF">C6P46_002597</name>
</gene>
<dbReference type="OrthoDB" id="292964at2759"/>